<keyword evidence="3" id="KW-1185">Reference proteome</keyword>
<dbReference type="InterPro" id="IPR008983">
    <property type="entry name" value="Tumour_necrosis_fac-like_dom"/>
</dbReference>
<dbReference type="GeneTree" id="ENSGT00980000199396"/>
<reference evidence="2" key="1">
    <citation type="submission" date="2025-08" db="UniProtKB">
        <authorList>
            <consortium name="Ensembl"/>
        </authorList>
    </citation>
    <scope>IDENTIFICATION</scope>
</reference>
<feature type="chain" id="PRO_5044338228" description="C1q domain-containing protein" evidence="1">
    <location>
        <begin position="19"/>
        <end position="152"/>
    </location>
</feature>
<keyword evidence="1" id="KW-0732">Signal</keyword>
<evidence type="ECO:0000313" key="3">
    <source>
        <dbReference type="Proteomes" id="UP000694402"/>
    </source>
</evidence>
<dbReference type="AlphaFoldDB" id="A0A8C8JCH2"/>
<name>A0A8C8JCH2_ONCTS</name>
<feature type="signal peptide" evidence="1">
    <location>
        <begin position="1"/>
        <end position="18"/>
    </location>
</feature>
<organism evidence="2 3">
    <name type="scientific">Oncorhynchus tshawytscha</name>
    <name type="common">Chinook salmon</name>
    <name type="synonym">Salmo tshawytscha</name>
    <dbReference type="NCBI Taxonomy" id="74940"/>
    <lineage>
        <taxon>Eukaryota</taxon>
        <taxon>Metazoa</taxon>
        <taxon>Chordata</taxon>
        <taxon>Craniata</taxon>
        <taxon>Vertebrata</taxon>
        <taxon>Euteleostomi</taxon>
        <taxon>Actinopterygii</taxon>
        <taxon>Neopterygii</taxon>
        <taxon>Teleostei</taxon>
        <taxon>Protacanthopterygii</taxon>
        <taxon>Salmoniformes</taxon>
        <taxon>Salmonidae</taxon>
        <taxon>Salmoninae</taxon>
        <taxon>Oncorhynchus</taxon>
    </lineage>
</organism>
<accession>A0A8C8JCH2</accession>
<evidence type="ECO:0000313" key="2">
    <source>
        <dbReference type="Ensembl" id="ENSOTSP00005091434.2"/>
    </source>
</evidence>
<proteinExistence type="predicted"/>
<dbReference type="SUPFAM" id="SSF49842">
    <property type="entry name" value="TNF-like"/>
    <property type="match status" value="1"/>
</dbReference>
<dbReference type="Proteomes" id="UP000694402">
    <property type="component" value="Unassembled WGS sequence"/>
</dbReference>
<evidence type="ECO:0008006" key="4">
    <source>
        <dbReference type="Google" id="ProtNLM"/>
    </source>
</evidence>
<dbReference type="Ensembl" id="ENSOTST00005099213.2">
    <property type="protein sequence ID" value="ENSOTSP00005091434.2"/>
    <property type="gene ID" value="ENSOTSG00005042877.2"/>
</dbReference>
<protein>
    <recommendedName>
        <fullName evidence="4">C1q domain-containing protein</fullName>
    </recommendedName>
</protein>
<sequence>MKATAFLMASLSCCLSIAQENTPMTEHEVECTAELQNSCYMLTLITEFGVKEKLKTTVEKTSSRVSLRTRSSLTSATPKAPGTGVFAAPVRGNGECMSIRSDPKSSTDTADNRGDAVTLQLEVGDQVYIRLRANAHVGPSHTSFSSFLLSQV</sequence>
<reference evidence="2" key="2">
    <citation type="submission" date="2025-09" db="UniProtKB">
        <authorList>
            <consortium name="Ensembl"/>
        </authorList>
    </citation>
    <scope>IDENTIFICATION</scope>
</reference>
<evidence type="ECO:0000256" key="1">
    <source>
        <dbReference type="SAM" id="SignalP"/>
    </source>
</evidence>
<dbReference type="Gene3D" id="2.60.120.40">
    <property type="match status" value="1"/>
</dbReference>